<feature type="transmembrane region" description="Helical" evidence="1">
    <location>
        <begin position="93"/>
        <end position="113"/>
    </location>
</feature>
<keyword evidence="1" id="KW-1133">Transmembrane helix</keyword>
<keyword evidence="3" id="KW-1185">Reference proteome</keyword>
<evidence type="ECO:0000313" key="3">
    <source>
        <dbReference type="Proteomes" id="UP001175271"/>
    </source>
</evidence>
<evidence type="ECO:0000313" key="2">
    <source>
        <dbReference type="EMBL" id="KAK0426703.1"/>
    </source>
</evidence>
<feature type="transmembrane region" description="Helical" evidence="1">
    <location>
        <begin position="51"/>
        <end position="73"/>
    </location>
</feature>
<dbReference type="EMBL" id="JAUCMV010000001">
    <property type="protein sequence ID" value="KAK0426703.1"/>
    <property type="molecule type" value="Genomic_DNA"/>
</dbReference>
<gene>
    <name evidence="2" type="ORF">QR680_009857</name>
</gene>
<comment type="caution">
    <text evidence="2">The sequence shown here is derived from an EMBL/GenBank/DDBJ whole genome shotgun (WGS) entry which is preliminary data.</text>
</comment>
<organism evidence="2 3">
    <name type="scientific">Steinernema hermaphroditum</name>
    <dbReference type="NCBI Taxonomy" id="289476"/>
    <lineage>
        <taxon>Eukaryota</taxon>
        <taxon>Metazoa</taxon>
        <taxon>Ecdysozoa</taxon>
        <taxon>Nematoda</taxon>
        <taxon>Chromadorea</taxon>
        <taxon>Rhabditida</taxon>
        <taxon>Tylenchina</taxon>
        <taxon>Panagrolaimomorpha</taxon>
        <taxon>Strongyloidoidea</taxon>
        <taxon>Steinernematidae</taxon>
        <taxon>Steinernema</taxon>
    </lineage>
</organism>
<feature type="transmembrane region" description="Helical" evidence="1">
    <location>
        <begin position="176"/>
        <end position="200"/>
    </location>
</feature>
<reference evidence="2" key="1">
    <citation type="submission" date="2023-06" db="EMBL/GenBank/DDBJ databases">
        <title>Genomic analysis of the entomopathogenic nematode Steinernema hermaphroditum.</title>
        <authorList>
            <person name="Schwarz E.M."/>
            <person name="Heppert J.K."/>
            <person name="Baniya A."/>
            <person name="Schwartz H.T."/>
            <person name="Tan C.-H."/>
            <person name="Antoshechkin I."/>
            <person name="Sternberg P.W."/>
            <person name="Goodrich-Blair H."/>
            <person name="Dillman A.R."/>
        </authorList>
    </citation>
    <scope>NUCLEOTIDE SEQUENCE</scope>
    <source>
        <strain evidence="2">PS9179</strain>
        <tissue evidence="2">Whole animal</tissue>
    </source>
</reference>
<proteinExistence type="predicted"/>
<dbReference type="AlphaFoldDB" id="A0AA39IPC9"/>
<dbReference type="Proteomes" id="UP001175271">
    <property type="component" value="Unassembled WGS sequence"/>
</dbReference>
<evidence type="ECO:0000256" key="1">
    <source>
        <dbReference type="SAM" id="Phobius"/>
    </source>
</evidence>
<keyword evidence="1" id="KW-0812">Transmembrane</keyword>
<sequence>MPKLSEFPMGWVNYVLGISDVLIFFVFLPVHVAVCWVLFKNRFFSEQPVYTLLCQLLIANIIGLISTIGAGIFELAGTELFLHLNVTMAALALWYRHIYSTLTLFLSINRLSWITSIAIPYEKDFYKYFFFALWFAFTVLIMFANYVRLNIGYNFEVNGFSYFTEKAQSENAFPDYVYTMAMLMLSSFTYGIAAAAVIRCKCFNLYIDPEEYGVFVQLIAIFVPKMLMRFSRHVLLVYCPNSGLLQVNIFLYRIVPALNICSLPYQNKRLRECTFCLVSLLRKKRSAQIGTLPS</sequence>
<keyword evidence="1" id="KW-0472">Membrane</keyword>
<feature type="transmembrane region" description="Helical" evidence="1">
    <location>
        <begin position="243"/>
        <end position="261"/>
    </location>
</feature>
<feature type="transmembrane region" description="Helical" evidence="1">
    <location>
        <begin position="125"/>
        <end position="147"/>
    </location>
</feature>
<accession>A0AA39IPC9</accession>
<protein>
    <submittedName>
        <fullName evidence="2">Uncharacterized protein</fullName>
    </submittedName>
</protein>
<name>A0AA39IPC9_9BILA</name>
<feature type="transmembrane region" description="Helical" evidence="1">
    <location>
        <begin position="12"/>
        <end position="39"/>
    </location>
</feature>